<evidence type="ECO:0000313" key="2">
    <source>
        <dbReference type="Proteomes" id="UP000799538"/>
    </source>
</evidence>
<proteinExistence type="predicted"/>
<protein>
    <submittedName>
        <fullName evidence="1">Uncharacterized protein</fullName>
    </submittedName>
</protein>
<dbReference type="AlphaFoldDB" id="A0A6A6GMF8"/>
<keyword evidence="2" id="KW-1185">Reference proteome</keyword>
<evidence type="ECO:0000313" key="1">
    <source>
        <dbReference type="EMBL" id="KAF2226759.1"/>
    </source>
</evidence>
<reference evidence="2" key="1">
    <citation type="journal article" date="2020" name="Stud. Mycol.">
        <title>101 Dothideomycetes genomes: A test case for predicting lifestyles and emergence of pathogens.</title>
        <authorList>
            <person name="Haridas S."/>
            <person name="Albert R."/>
            <person name="Binder M."/>
            <person name="Bloem J."/>
            <person name="LaButti K."/>
            <person name="Salamov A."/>
            <person name="Andreopoulos B."/>
            <person name="Baker S."/>
            <person name="Barry K."/>
            <person name="Bills G."/>
            <person name="Bluhm B."/>
            <person name="Cannon C."/>
            <person name="Castanera R."/>
            <person name="Culley D."/>
            <person name="Daum C."/>
            <person name="Ezra D."/>
            <person name="Gonzalez J."/>
            <person name="Henrissat B."/>
            <person name="Kuo A."/>
            <person name="Liang C."/>
            <person name="Lipzen A."/>
            <person name="Lutzoni F."/>
            <person name="Magnuson J."/>
            <person name="Mondo S."/>
            <person name="Nolan M."/>
            <person name="Ohm R."/>
            <person name="Pangilinan J."/>
            <person name="Park H.-J."/>
            <person name="Ramirez L."/>
            <person name="Alfaro M."/>
            <person name="Sun H."/>
            <person name="Tritt A."/>
            <person name="Yoshinaga Y."/>
            <person name="Zwiers L.-H."/>
            <person name="Turgeon B."/>
            <person name="Goodwin S."/>
            <person name="Spatafora J."/>
            <person name="Crous P."/>
            <person name="Grigoriev I."/>
        </authorList>
    </citation>
    <scope>NUCLEOTIDE SEQUENCE [LARGE SCALE GENOMIC DNA]</scope>
    <source>
        <strain evidence="2">CECT 20119</strain>
    </source>
</reference>
<dbReference type="Proteomes" id="UP000799538">
    <property type="component" value="Unassembled WGS sequence"/>
</dbReference>
<name>A0A6A6GMF8_9PEZI</name>
<organism evidence="1 2">
    <name type="scientific">Elsinoe ampelina</name>
    <dbReference type="NCBI Taxonomy" id="302913"/>
    <lineage>
        <taxon>Eukaryota</taxon>
        <taxon>Fungi</taxon>
        <taxon>Dikarya</taxon>
        <taxon>Ascomycota</taxon>
        <taxon>Pezizomycotina</taxon>
        <taxon>Dothideomycetes</taxon>
        <taxon>Dothideomycetidae</taxon>
        <taxon>Myriangiales</taxon>
        <taxon>Elsinoaceae</taxon>
        <taxon>Elsinoe</taxon>
    </lineage>
</organism>
<dbReference type="EMBL" id="ML992502">
    <property type="protein sequence ID" value="KAF2226759.1"/>
    <property type="molecule type" value="Genomic_DNA"/>
</dbReference>
<accession>A0A6A6GMF8</accession>
<gene>
    <name evidence="1" type="ORF">BDZ85DRAFT_256729</name>
</gene>
<sequence length="80" mass="8829">MWTWARGSCRSSLWASPRLPAAFRDKRSQSAGVDADRRLFGGQFVAGAASDVMDWMSNFFAVNYCSVAFGDCRAKLIRSG</sequence>